<dbReference type="Pfam" id="PF13561">
    <property type="entry name" value="adh_short_C2"/>
    <property type="match status" value="1"/>
</dbReference>
<dbReference type="PRINTS" id="PR00080">
    <property type="entry name" value="SDRFAMILY"/>
</dbReference>
<evidence type="ECO:0000256" key="3">
    <source>
        <dbReference type="ARBA" id="ARBA00023002"/>
    </source>
</evidence>
<gene>
    <name evidence="4" type="ORF">EVG20_g6699</name>
</gene>
<comment type="similarity">
    <text evidence="1">Belongs to the short-chain dehydrogenases/reductases (SDR) family.</text>
</comment>
<dbReference type="PANTHER" id="PTHR43618:SF4">
    <property type="entry name" value="SHORT CHAIN DEHYDROGENASE_REDUCTASE FAMILY (AFU_ORTHOLOGUE AFUA_7G04540)"/>
    <property type="match status" value="1"/>
</dbReference>
<dbReference type="SUPFAM" id="SSF51735">
    <property type="entry name" value="NAD(P)-binding Rossmann-fold domains"/>
    <property type="match status" value="1"/>
</dbReference>
<dbReference type="AlphaFoldDB" id="A0A4Y9YLU6"/>
<dbReference type="OrthoDB" id="3819888at2759"/>
<sequence length="280" mass="29526">MSFVADLFNAAGRVAVITGGGTGLGFWMSEAWVKNGGKVYITGRREETLKDAVAKLNGISEGSAFYVHGDVSVQADVDKLARELSAREDAIDVLVNNAGTYKSDTKAPDALLPTFDSSNWASLFTLHAWAPAAVTSALVPLLVKAAKKGEGRGSVILIGSAGADFWFSSWPANGYTVTKVAEAALTKTLANKLIDHGVRVNTVNPGIFPTQVHDASASRAKEHADFLRRSIPMKRDGGADDISAIFLFLATKASAYVTGQEIYVDGGWTLVANGCSDANA</sequence>
<comment type="caution">
    <text evidence="4">The sequence shown here is derived from an EMBL/GenBank/DDBJ whole genome shotgun (WGS) entry which is preliminary data.</text>
</comment>
<keyword evidence="5" id="KW-1185">Reference proteome</keyword>
<dbReference type="FunFam" id="3.40.50.720:FF:000084">
    <property type="entry name" value="Short-chain dehydrogenase reductase"/>
    <property type="match status" value="1"/>
</dbReference>
<keyword evidence="3" id="KW-0560">Oxidoreductase</keyword>
<evidence type="ECO:0000313" key="5">
    <source>
        <dbReference type="Proteomes" id="UP000298327"/>
    </source>
</evidence>
<dbReference type="EMBL" id="SEOQ01000463">
    <property type="protein sequence ID" value="TFY62451.1"/>
    <property type="molecule type" value="Genomic_DNA"/>
</dbReference>
<dbReference type="PANTHER" id="PTHR43618">
    <property type="entry name" value="7-ALPHA-HYDROXYSTEROID DEHYDROGENASE"/>
    <property type="match status" value="1"/>
</dbReference>
<dbReference type="GO" id="GO:0016491">
    <property type="term" value="F:oxidoreductase activity"/>
    <property type="evidence" value="ECO:0007669"/>
    <property type="project" value="UniProtKB-KW"/>
</dbReference>
<dbReference type="InterPro" id="IPR052178">
    <property type="entry name" value="Sec_Metab_Biosynth_SDR"/>
</dbReference>
<organism evidence="4 5">
    <name type="scientific">Dentipellis fragilis</name>
    <dbReference type="NCBI Taxonomy" id="205917"/>
    <lineage>
        <taxon>Eukaryota</taxon>
        <taxon>Fungi</taxon>
        <taxon>Dikarya</taxon>
        <taxon>Basidiomycota</taxon>
        <taxon>Agaricomycotina</taxon>
        <taxon>Agaricomycetes</taxon>
        <taxon>Russulales</taxon>
        <taxon>Hericiaceae</taxon>
        <taxon>Dentipellis</taxon>
    </lineage>
</organism>
<dbReference type="InterPro" id="IPR002347">
    <property type="entry name" value="SDR_fam"/>
</dbReference>
<keyword evidence="2" id="KW-0521">NADP</keyword>
<dbReference type="InterPro" id="IPR036291">
    <property type="entry name" value="NAD(P)-bd_dom_sf"/>
</dbReference>
<name>A0A4Y9YLU6_9AGAM</name>
<reference evidence="4 5" key="1">
    <citation type="submission" date="2019-02" db="EMBL/GenBank/DDBJ databases">
        <title>Genome sequencing of the rare red list fungi Dentipellis fragilis.</title>
        <authorList>
            <person name="Buettner E."/>
            <person name="Kellner H."/>
        </authorList>
    </citation>
    <scope>NUCLEOTIDE SEQUENCE [LARGE SCALE GENOMIC DNA]</scope>
    <source>
        <strain evidence="4 5">DSM 105465</strain>
    </source>
</reference>
<evidence type="ECO:0008006" key="6">
    <source>
        <dbReference type="Google" id="ProtNLM"/>
    </source>
</evidence>
<accession>A0A4Y9YLU6</accession>
<evidence type="ECO:0000313" key="4">
    <source>
        <dbReference type="EMBL" id="TFY62451.1"/>
    </source>
</evidence>
<dbReference type="Proteomes" id="UP000298327">
    <property type="component" value="Unassembled WGS sequence"/>
</dbReference>
<protein>
    <recommendedName>
        <fullName evidence="6">NAD(P)-binding protein</fullName>
    </recommendedName>
</protein>
<evidence type="ECO:0000256" key="2">
    <source>
        <dbReference type="ARBA" id="ARBA00022857"/>
    </source>
</evidence>
<evidence type="ECO:0000256" key="1">
    <source>
        <dbReference type="ARBA" id="ARBA00006484"/>
    </source>
</evidence>
<dbReference type="Gene3D" id="3.40.50.720">
    <property type="entry name" value="NAD(P)-binding Rossmann-like Domain"/>
    <property type="match status" value="1"/>
</dbReference>
<proteinExistence type="inferred from homology"/>
<dbReference type="STRING" id="205917.A0A4Y9YLU6"/>
<dbReference type="PRINTS" id="PR00081">
    <property type="entry name" value="GDHRDH"/>
</dbReference>